<reference evidence="8" key="1">
    <citation type="submission" date="2023-01" db="EMBL/GenBank/DDBJ databases">
        <authorList>
            <person name="Van Ghelder C."/>
            <person name="Rancurel C."/>
        </authorList>
    </citation>
    <scope>NUCLEOTIDE SEQUENCE</scope>
    <source>
        <strain evidence="8">CNCM I-4278</strain>
    </source>
</reference>
<dbReference type="Proteomes" id="UP001152607">
    <property type="component" value="Unassembled WGS sequence"/>
</dbReference>
<feature type="region of interest" description="Disordered" evidence="5">
    <location>
        <begin position="1276"/>
        <end position="1381"/>
    </location>
</feature>
<feature type="transmembrane region" description="Helical" evidence="6">
    <location>
        <begin position="1157"/>
        <end position="1180"/>
    </location>
</feature>
<evidence type="ECO:0000256" key="5">
    <source>
        <dbReference type="SAM" id="MobiDB-lite"/>
    </source>
</evidence>
<keyword evidence="2 6" id="KW-0812">Transmembrane</keyword>
<feature type="compositionally biased region" description="Low complexity" evidence="5">
    <location>
        <begin position="44"/>
        <end position="58"/>
    </location>
</feature>
<feature type="domain" description="Ubiquitin-like" evidence="7">
    <location>
        <begin position="58"/>
        <end position="135"/>
    </location>
</feature>
<feature type="region of interest" description="Disordered" evidence="5">
    <location>
        <begin position="149"/>
        <end position="268"/>
    </location>
</feature>
<sequence length="1529" mass="172925">MAASPQPQLLVSETIVPQQQHGVSTQQQQQQQQQRLPTDPASESSSSSSSSGRGSQQRQVIYVRDDDGLQYVLPWEMARDWGSFEVFIKDVFRRKASDWFEEIENGEFEVFLQKDPRSIVLPGIWALLVMPGDTVVVFPRSKVEGIAVSDSPRENWEESGESGESGDDENSPPSVVSVSDENSVENSVEIEDDEESEEGGHDEGSEDSEQSEETDSEAPPLPEPVRSVIPPVDDEGNKLSFIVDSSCSSPSRKPGKEAGGDIEISRKPVGRPVMNTENLRITRAMSVTSERRTMIQIHTLPGPESSSFSSSIHTRWTHLYADWLDWAQFKNVCLSTQGISDRMQKVISKLFLRIEKERLKAYVDGMFVEPGTTLRADDSDHNDPQSVIFSCIPYFELQKSLPTASARSDNLHPSRTLMQAYYPYEPVQDRDNEQAFRKFGNTRSGSLVHIPSMWMMNIGSHAVVTCGYRPLAVEFVKSIEVMPEDPKLLSMDMHENKLTAIRLTEWSNRVLIYQRDECRTYFEMERKLRELKFSSGNAENSIQLLTNTQKGPRRITPLVWPYLITQKNVIFIDVFVTTEAKLKEIGQEMTLEDLPSSEPAVFAQNTWIPPFFQWPASRVDEKSPLDLKPMNAQQTSRCLEHVEKAMFDQGLLKGQTISAVDETFTSSKYYDELPEVDYDGFLVLLAPTLRAARIWEEKTSYGSFHEKVVGECCSKLAHEISDFVNVVRGTLKLFVSDMNQSILLRKLWGAMSNLLHIAKRTVEMRACASDQQEYLDPDWELPVSGTRLWHIRSPKRRDGSAVLVPEGKEAFARSIRKCRKCRHKSFDDPNAAVEHLRSIHLGEEVANTALAGREIQPDAQENKYLRDWVYNEDQWIVESTVQGAVEILSYSTKEARNLCKLLQELADGVRNEDGGLSSLYTFPRKLLPTFHKLVVLYFAVERSLHFIEKRRKTEQDSDMREEGTNQEQLADNSEILRRFSEGVKALLLLAREDLCNMARSAIPKPIEERLAFGSEYICSWLMRRLIVKPLDRSMSIADMYREYLSTIQFQVNHRPGKRLLRSIKLVQEEIMILAKVTSWQARLVANYSKVLDDDTYPTLLPSRRAMFPFERLLLDSCSDSIALTSEELADQFDRCGPLSDSTKQSAEINEEDHGKAIFVFTVVTAIFLPLSFITSYLGMNTSDIRDMENSQALFWQIAAPLTVAVMGSVLFIAYNGDEIRDNISSTYRNLTGKQTRITPTRGSISIIQRKRAAQATLSSDTTSSTDMSMSLADEAEYATPRPAWPESTSIDKTYAPPPPPTTTVYNEIISVDPDLRTRSPTRLLRAQPRSEPIRPRVRLAASAPPPPSSRYTRPATTRPVQYESSARPQPPPPTYPHPPSYEPTQMRLHRKFLAPETLAHYALSYDVDPKDDNFIVVRQPLDQATMAVLFAHTRQLRERERAERGHGRGVSGRVVTREYYGGDEWYGRGYGGGYGDVDAGVEDGYLWVTKDAAGARGGGDGVREREGGGGVRYGRRSERVGTTVRARRR</sequence>
<dbReference type="Pfam" id="PF22893">
    <property type="entry name" value="ULD_2"/>
    <property type="match status" value="1"/>
</dbReference>
<dbReference type="GO" id="GO:0050897">
    <property type="term" value="F:cobalt ion binding"/>
    <property type="evidence" value="ECO:0007669"/>
    <property type="project" value="TreeGrafter"/>
</dbReference>
<gene>
    <name evidence="8" type="ORF">PDIGIT_LOCUS14049</name>
</gene>
<evidence type="ECO:0000256" key="6">
    <source>
        <dbReference type="SAM" id="Phobius"/>
    </source>
</evidence>
<dbReference type="GO" id="GO:0000287">
    <property type="term" value="F:magnesium ion binding"/>
    <property type="evidence" value="ECO:0007669"/>
    <property type="project" value="TreeGrafter"/>
</dbReference>
<dbReference type="GO" id="GO:0015087">
    <property type="term" value="F:cobalt ion transmembrane transporter activity"/>
    <property type="evidence" value="ECO:0007669"/>
    <property type="project" value="TreeGrafter"/>
</dbReference>
<organism evidence="8 9">
    <name type="scientific">Periconia digitata</name>
    <dbReference type="NCBI Taxonomy" id="1303443"/>
    <lineage>
        <taxon>Eukaryota</taxon>
        <taxon>Fungi</taxon>
        <taxon>Dikarya</taxon>
        <taxon>Ascomycota</taxon>
        <taxon>Pezizomycotina</taxon>
        <taxon>Dothideomycetes</taxon>
        <taxon>Pleosporomycetidae</taxon>
        <taxon>Pleosporales</taxon>
        <taxon>Massarineae</taxon>
        <taxon>Periconiaceae</taxon>
        <taxon>Periconia</taxon>
    </lineage>
</organism>
<feature type="compositionally biased region" description="Acidic residues" evidence="5">
    <location>
        <begin position="188"/>
        <end position="197"/>
    </location>
</feature>
<dbReference type="GO" id="GO:0005886">
    <property type="term" value="C:plasma membrane"/>
    <property type="evidence" value="ECO:0007669"/>
    <property type="project" value="UniProtKB-SubCell"/>
</dbReference>
<accession>A0A9W4XQT1</accession>
<dbReference type="Pfam" id="PF01544">
    <property type="entry name" value="CorA"/>
    <property type="match status" value="1"/>
</dbReference>
<dbReference type="InterPro" id="IPR002523">
    <property type="entry name" value="MgTranspt_CorA/ZnTranspt_ZntB"/>
</dbReference>
<feature type="compositionally biased region" description="Low complexity" evidence="5">
    <location>
        <begin position="1349"/>
        <end position="1359"/>
    </location>
</feature>
<feature type="region of interest" description="Disordered" evidence="5">
    <location>
        <begin position="1"/>
        <end position="58"/>
    </location>
</feature>
<feature type="compositionally biased region" description="Pro residues" evidence="5">
    <location>
        <begin position="1368"/>
        <end position="1381"/>
    </location>
</feature>
<dbReference type="GO" id="GO:0015095">
    <property type="term" value="F:magnesium ion transmembrane transporter activity"/>
    <property type="evidence" value="ECO:0007669"/>
    <property type="project" value="TreeGrafter"/>
</dbReference>
<dbReference type="Gene3D" id="1.20.58.340">
    <property type="entry name" value="Magnesium transport protein CorA, transmembrane region"/>
    <property type="match status" value="1"/>
</dbReference>
<evidence type="ECO:0000256" key="3">
    <source>
        <dbReference type="ARBA" id="ARBA00022989"/>
    </source>
</evidence>
<evidence type="ECO:0000259" key="7">
    <source>
        <dbReference type="Pfam" id="PF22893"/>
    </source>
</evidence>
<comment type="subcellular location">
    <subcellularLocation>
        <location evidence="1">Cell membrane</location>
        <topology evidence="1">Multi-pass membrane protein</topology>
    </subcellularLocation>
</comment>
<feature type="transmembrane region" description="Helical" evidence="6">
    <location>
        <begin position="1192"/>
        <end position="1214"/>
    </location>
</feature>
<keyword evidence="3 6" id="KW-1133">Transmembrane helix</keyword>
<keyword evidence="9" id="KW-1185">Reference proteome</keyword>
<evidence type="ECO:0000256" key="4">
    <source>
        <dbReference type="ARBA" id="ARBA00023136"/>
    </source>
</evidence>
<dbReference type="PANTHER" id="PTHR46494:SF1">
    <property type="entry name" value="CORA FAMILY METAL ION TRANSPORTER (EUROFUNG)"/>
    <property type="match status" value="1"/>
</dbReference>
<dbReference type="OrthoDB" id="5430750at2759"/>
<feature type="region of interest" description="Disordered" evidence="5">
    <location>
        <begin position="1494"/>
        <end position="1529"/>
    </location>
</feature>
<feature type="compositionally biased region" description="Acidic residues" evidence="5">
    <location>
        <begin position="204"/>
        <end position="216"/>
    </location>
</feature>
<feature type="compositionally biased region" description="Low complexity" evidence="5">
    <location>
        <begin position="171"/>
        <end position="187"/>
    </location>
</feature>
<feature type="compositionally biased region" description="Low complexity" evidence="5">
    <location>
        <begin position="18"/>
        <end position="34"/>
    </location>
</feature>
<evidence type="ECO:0000256" key="1">
    <source>
        <dbReference type="ARBA" id="ARBA00004651"/>
    </source>
</evidence>
<feature type="compositionally biased region" description="Basic and acidic residues" evidence="5">
    <location>
        <begin position="254"/>
        <end position="266"/>
    </location>
</feature>
<protein>
    <recommendedName>
        <fullName evidence="7">Ubiquitin-like domain-containing protein</fullName>
    </recommendedName>
</protein>
<evidence type="ECO:0000256" key="2">
    <source>
        <dbReference type="ARBA" id="ARBA00022692"/>
    </source>
</evidence>
<feature type="compositionally biased region" description="Polar residues" evidence="5">
    <location>
        <begin position="1"/>
        <end position="17"/>
    </location>
</feature>
<comment type="caution">
    <text evidence="8">The sequence shown here is derived from an EMBL/GenBank/DDBJ whole genome shotgun (WGS) entry which is preliminary data.</text>
</comment>
<proteinExistence type="predicted"/>
<dbReference type="EMBL" id="CAOQHR010000011">
    <property type="protein sequence ID" value="CAI6340864.1"/>
    <property type="molecule type" value="Genomic_DNA"/>
</dbReference>
<feature type="compositionally biased region" description="Acidic residues" evidence="5">
    <location>
        <begin position="157"/>
        <end position="170"/>
    </location>
</feature>
<dbReference type="PANTHER" id="PTHR46494">
    <property type="entry name" value="CORA FAMILY METAL ION TRANSPORTER (EUROFUNG)"/>
    <property type="match status" value="1"/>
</dbReference>
<dbReference type="InterPro" id="IPR054464">
    <property type="entry name" value="ULD_fung"/>
</dbReference>
<dbReference type="InterPro" id="IPR045863">
    <property type="entry name" value="CorA_TM1_TM2"/>
</dbReference>
<keyword evidence="4 6" id="KW-0472">Membrane</keyword>
<dbReference type="SUPFAM" id="SSF144083">
    <property type="entry name" value="Magnesium transport protein CorA, transmembrane region"/>
    <property type="match status" value="1"/>
</dbReference>
<name>A0A9W4XQT1_9PLEO</name>
<evidence type="ECO:0000313" key="9">
    <source>
        <dbReference type="Proteomes" id="UP001152607"/>
    </source>
</evidence>
<evidence type="ECO:0000313" key="8">
    <source>
        <dbReference type="EMBL" id="CAI6340864.1"/>
    </source>
</evidence>